<dbReference type="Gene3D" id="3.90.25.10">
    <property type="entry name" value="UDP-galactose 4-epimerase, domain 1"/>
    <property type="match status" value="1"/>
</dbReference>
<dbReference type="EMBL" id="RAWB01001184">
    <property type="protein sequence ID" value="RKH32748.1"/>
    <property type="molecule type" value="Genomic_DNA"/>
</dbReference>
<dbReference type="InterPro" id="IPR036291">
    <property type="entry name" value="NAD(P)-bd_dom_sf"/>
</dbReference>
<dbReference type="SUPFAM" id="SSF51735">
    <property type="entry name" value="NAD(P)-binding Rossmann-fold domains"/>
    <property type="match status" value="1"/>
</dbReference>
<comment type="caution">
    <text evidence="2">The sequence shown here is derived from an EMBL/GenBank/DDBJ whole genome shotgun (WGS) entry which is preliminary data.</text>
</comment>
<reference evidence="3" key="1">
    <citation type="submission" date="2018-09" db="EMBL/GenBank/DDBJ databases">
        <authorList>
            <person name="Livingstone P.G."/>
            <person name="Whitworth D.E."/>
        </authorList>
    </citation>
    <scope>NUCLEOTIDE SEQUENCE [LARGE SCALE GENOMIC DNA]</scope>
    <source>
        <strain evidence="3">CA051B</strain>
    </source>
</reference>
<dbReference type="InterPro" id="IPR016040">
    <property type="entry name" value="NAD(P)-bd_dom"/>
</dbReference>
<keyword evidence="3" id="KW-1185">Reference proteome</keyword>
<name>A0A3A8MJX7_9BACT</name>
<organism evidence="2 3">
    <name type="scientific">Corallococcus llansteffanensis</name>
    <dbReference type="NCBI Taxonomy" id="2316731"/>
    <lineage>
        <taxon>Bacteria</taxon>
        <taxon>Pseudomonadati</taxon>
        <taxon>Myxococcota</taxon>
        <taxon>Myxococcia</taxon>
        <taxon>Myxococcales</taxon>
        <taxon>Cystobacterineae</taxon>
        <taxon>Myxococcaceae</taxon>
        <taxon>Corallococcus</taxon>
    </lineage>
</organism>
<feature type="domain" description="NAD(P)-binding" evidence="1">
    <location>
        <begin position="1"/>
        <end position="77"/>
    </location>
</feature>
<dbReference type="PANTHER" id="PTHR43000">
    <property type="entry name" value="DTDP-D-GLUCOSE 4,6-DEHYDRATASE-RELATED"/>
    <property type="match status" value="1"/>
</dbReference>
<gene>
    <name evidence="2" type="ORF">D7V93_44045</name>
</gene>
<dbReference type="RefSeq" id="WP_208723389.1">
    <property type="nucleotide sequence ID" value="NZ_RAWB01001184.1"/>
</dbReference>
<sequence length="104" mass="11749">YNIGGHNELANIDVVRTVCAILDRLRPRADGRPYAEQISSVADRPGHDKRYAIDATRIGDELGWTPAETFATGLEKTVRWYLDNDAWWRPLVEEKAAERRGIAA</sequence>
<evidence type="ECO:0000313" key="2">
    <source>
        <dbReference type="EMBL" id="RKH32748.1"/>
    </source>
</evidence>
<dbReference type="Proteomes" id="UP000272888">
    <property type="component" value="Unassembled WGS sequence"/>
</dbReference>
<protein>
    <submittedName>
        <fullName evidence="2">dTDP-glucose 4,6-dehydratase</fullName>
    </submittedName>
</protein>
<dbReference type="Gene3D" id="3.40.50.720">
    <property type="entry name" value="NAD(P)-binding Rossmann-like Domain"/>
    <property type="match status" value="1"/>
</dbReference>
<proteinExistence type="predicted"/>
<evidence type="ECO:0000259" key="1">
    <source>
        <dbReference type="Pfam" id="PF16363"/>
    </source>
</evidence>
<accession>A0A3A8MJX7</accession>
<feature type="non-terminal residue" evidence="2">
    <location>
        <position position="1"/>
    </location>
</feature>
<dbReference type="Pfam" id="PF16363">
    <property type="entry name" value="GDP_Man_Dehyd"/>
    <property type="match status" value="1"/>
</dbReference>
<evidence type="ECO:0000313" key="3">
    <source>
        <dbReference type="Proteomes" id="UP000272888"/>
    </source>
</evidence>
<dbReference type="AlphaFoldDB" id="A0A3A8MJX7"/>